<evidence type="ECO:0008006" key="4">
    <source>
        <dbReference type="Google" id="ProtNLM"/>
    </source>
</evidence>
<feature type="signal peptide" evidence="1">
    <location>
        <begin position="1"/>
        <end position="20"/>
    </location>
</feature>
<dbReference type="EMBL" id="JAULSV010000006">
    <property type="protein sequence ID" value="KAK0640582.1"/>
    <property type="molecule type" value="Genomic_DNA"/>
</dbReference>
<evidence type="ECO:0000313" key="3">
    <source>
        <dbReference type="Proteomes" id="UP001174936"/>
    </source>
</evidence>
<proteinExistence type="predicted"/>
<protein>
    <recommendedName>
        <fullName evidence="4">DUF4360 domain-containing protein</fullName>
    </recommendedName>
</protein>
<evidence type="ECO:0000313" key="2">
    <source>
        <dbReference type="EMBL" id="KAK0640582.1"/>
    </source>
</evidence>
<sequence>MLSPLIFTAVLALGPALAQSAVIEPRISGVKITSVNPQGSGCPRGSVSYAISADAATAQLRFDDFTSTSTNTKTCQADITFTYPTGYRFAVQSAVYRVGPEIPSGTSLRTSSTYGFGSAAAALSTAFTLNGPRAGSVNVNGGDVSGGQTWSSCGGTSATLRVSTTHKLTGAGEVALETHQINLAWQTC</sequence>
<keyword evidence="1" id="KW-0732">Signal</keyword>
<reference evidence="2" key="1">
    <citation type="submission" date="2023-06" db="EMBL/GenBank/DDBJ databases">
        <title>Genome-scale phylogeny and comparative genomics of the fungal order Sordariales.</title>
        <authorList>
            <consortium name="Lawrence Berkeley National Laboratory"/>
            <person name="Hensen N."/>
            <person name="Bonometti L."/>
            <person name="Westerberg I."/>
            <person name="Brannstrom I.O."/>
            <person name="Guillou S."/>
            <person name="Cros-Aarteil S."/>
            <person name="Calhoun S."/>
            <person name="Haridas S."/>
            <person name="Kuo A."/>
            <person name="Mondo S."/>
            <person name="Pangilinan J."/>
            <person name="Riley R."/>
            <person name="Labutti K."/>
            <person name="Andreopoulos B."/>
            <person name="Lipzen A."/>
            <person name="Chen C."/>
            <person name="Yanf M."/>
            <person name="Daum C."/>
            <person name="Ng V."/>
            <person name="Clum A."/>
            <person name="Steindorff A."/>
            <person name="Ohm R."/>
            <person name="Martin F."/>
            <person name="Silar P."/>
            <person name="Natvig D."/>
            <person name="Lalanne C."/>
            <person name="Gautier V."/>
            <person name="Ament-Velasquez S.L."/>
            <person name="Kruys A."/>
            <person name="Hutchinson M.I."/>
            <person name="Powell A.J."/>
            <person name="Barry K."/>
            <person name="Miller A.N."/>
            <person name="Grigoriev I.V."/>
            <person name="Debuchy R."/>
            <person name="Gladieux P."/>
            <person name="Thoren M.H."/>
            <person name="Johannesson H."/>
        </authorList>
    </citation>
    <scope>NUCLEOTIDE SEQUENCE</scope>
    <source>
        <strain evidence="2">SMH2532-1</strain>
    </source>
</reference>
<accession>A0AA40CJD8</accession>
<comment type="caution">
    <text evidence="2">The sequence shown here is derived from an EMBL/GenBank/DDBJ whole genome shotgun (WGS) entry which is preliminary data.</text>
</comment>
<organism evidence="2 3">
    <name type="scientific">Cercophora newfieldiana</name>
    <dbReference type="NCBI Taxonomy" id="92897"/>
    <lineage>
        <taxon>Eukaryota</taxon>
        <taxon>Fungi</taxon>
        <taxon>Dikarya</taxon>
        <taxon>Ascomycota</taxon>
        <taxon>Pezizomycotina</taxon>
        <taxon>Sordariomycetes</taxon>
        <taxon>Sordariomycetidae</taxon>
        <taxon>Sordariales</taxon>
        <taxon>Lasiosphaeriaceae</taxon>
        <taxon>Cercophora</taxon>
    </lineage>
</organism>
<name>A0AA40CJD8_9PEZI</name>
<gene>
    <name evidence="2" type="ORF">B0T16DRAFT_335382</name>
</gene>
<dbReference type="InterPro" id="IPR025649">
    <property type="entry name" value="DUF4360"/>
</dbReference>
<dbReference type="Pfam" id="PF14273">
    <property type="entry name" value="DUF4360"/>
    <property type="match status" value="1"/>
</dbReference>
<dbReference type="AlphaFoldDB" id="A0AA40CJD8"/>
<dbReference type="Proteomes" id="UP001174936">
    <property type="component" value="Unassembled WGS sequence"/>
</dbReference>
<dbReference type="PANTHER" id="PTHR38847">
    <property type="match status" value="1"/>
</dbReference>
<keyword evidence="3" id="KW-1185">Reference proteome</keyword>
<feature type="chain" id="PRO_5041364455" description="DUF4360 domain-containing protein" evidence="1">
    <location>
        <begin position="21"/>
        <end position="188"/>
    </location>
</feature>
<dbReference type="PANTHER" id="PTHR38847:SF1">
    <property type="entry name" value="PSEUDOURIDINE SYNTHASE RSUA_RLUA-LIKE DOMAIN-CONTAINING PROTEIN"/>
    <property type="match status" value="1"/>
</dbReference>
<evidence type="ECO:0000256" key="1">
    <source>
        <dbReference type="SAM" id="SignalP"/>
    </source>
</evidence>